<dbReference type="Proteomes" id="UP000005451">
    <property type="component" value="Unassembled WGS sequence"/>
</dbReference>
<dbReference type="InterPro" id="IPR020561">
    <property type="entry name" value="PRibGlycinamid_synth_ATP-grasp"/>
</dbReference>
<dbReference type="InterPro" id="IPR011761">
    <property type="entry name" value="ATP-grasp"/>
</dbReference>
<protein>
    <submittedName>
        <fullName evidence="7">ATP-grasp domain protein</fullName>
    </submittedName>
</protein>
<dbReference type="EMBL" id="ABXA01000012">
    <property type="protein sequence ID" value="EEB36709.1"/>
    <property type="molecule type" value="Genomic_DNA"/>
</dbReference>
<keyword evidence="2" id="KW-0436">Ligase</keyword>
<evidence type="ECO:0000256" key="2">
    <source>
        <dbReference type="ARBA" id="ARBA00022598"/>
    </source>
</evidence>
<accession>B6W7G6</accession>
<evidence type="ECO:0000313" key="7">
    <source>
        <dbReference type="EMBL" id="EEB36709.1"/>
    </source>
</evidence>
<dbReference type="SMART" id="SM01209">
    <property type="entry name" value="GARS_A"/>
    <property type="match status" value="1"/>
</dbReference>
<dbReference type="SUPFAM" id="SSF56059">
    <property type="entry name" value="Glutathione synthetase ATP-binding domain-like"/>
    <property type="match status" value="1"/>
</dbReference>
<dbReference type="PANTHER" id="PTHR43585:SF2">
    <property type="entry name" value="ATP-GRASP ENZYME FSQD"/>
    <property type="match status" value="1"/>
</dbReference>
<evidence type="ECO:0000256" key="1">
    <source>
        <dbReference type="ARBA" id="ARBA00001936"/>
    </source>
</evidence>
<reference evidence="7 8" key="2">
    <citation type="submission" date="2008-10" db="EMBL/GenBank/DDBJ databases">
        <title>Draft genome sequence of Anaerococcus hydrogenalis (DSM 7454).</title>
        <authorList>
            <person name="Sudarsanam P."/>
            <person name="Ley R."/>
            <person name="Guruge J."/>
            <person name="Turnbaugh P.J."/>
            <person name="Mahowald M."/>
            <person name="Liep D."/>
            <person name="Gordon J."/>
        </authorList>
    </citation>
    <scope>NUCLEOTIDE SEQUENCE [LARGE SCALE GENOMIC DNA]</scope>
    <source>
        <strain evidence="7 8">DSM 7454</strain>
    </source>
</reference>
<dbReference type="PROSITE" id="PS50975">
    <property type="entry name" value="ATP_GRASP"/>
    <property type="match status" value="1"/>
</dbReference>
<keyword evidence="4 5" id="KW-0067">ATP-binding</keyword>
<dbReference type="GO" id="GO:0016874">
    <property type="term" value="F:ligase activity"/>
    <property type="evidence" value="ECO:0007669"/>
    <property type="project" value="UniProtKB-KW"/>
</dbReference>
<dbReference type="InterPro" id="IPR052032">
    <property type="entry name" value="ATP-dep_AA_Ligase"/>
</dbReference>
<sequence>MYDNKRLLILGAGRGQLGLYKAAKELGIHTIAGTMPNAHKPCLDLADEICYMDISNPDEVEQKSKDLGLDGAATCCLDTGIVSLARLCDKQDLVGLNEEAAIMCGDKYKMKEAFKKHNVNTASHFVVKNEKELKNALDDLQLPVIVKATDLQGSKGIYIAKNGEEAINGFKQTMNLTKRDYCIVEEFIEGYEFGAQAFVYENEVLFVMPHGDETYMSHTAVPIGHYVPLDVKDDVIKKTKIEVKKAIKALGLNNCAVNVDMILKNDEVYIIELTGRVGANCLPELVEINYGIEYYKMIASMAISENPLEFCSQRSRENKAGLARMIIETKNSGILKEIVNSNKKDDDIIEITFFKEENDEIRKFENSNDCIGQVIVKADNIKKCEEKLDLIESNIKLILK</sequence>
<evidence type="ECO:0000259" key="6">
    <source>
        <dbReference type="PROSITE" id="PS50975"/>
    </source>
</evidence>
<dbReference type="Pfam" id="PF01071">
    <property type="entry name" value="GARS_A"/>
    <property type="match status" value="1"/>
</dbReference>
<dbReference type="STRING" id="561177.ANHYDRO_00512"/>
<comment type="cofactor">
    <cofactor evidence="1">
        <name>Mn(2+)</name>
        <dbReference type="ChEBI" id="CHEBI:29035"/>
    </cofactor>
</comment>
<dbReference type="Gene3D" id="3.30.470.20">
    <property type="entry name" value="ATP-grasp fold, B domain"/>
    <property type="match status" value="1"/>
</dbReference>
<gene>
    <name evidence="7" type="ORF">ANHYDRO_00512</name>
</gene>
<evidence type="ECO:0000256" key="5">
    <source>
        <dbReference type="PROSITE-ProRule" id="PRU00409"/>
    </source>
</evidence>
<dbReference type="RefSeq" id="WP_004812956.1">
    <property type="nucleotide sequence ID" value="NZ_ABXA01000012.1"/>
</dbReference>
<dbReference type="GO" id="GO:0046872">
    <property type="term" value="F:metal ion binding"/>
    <property type="evidence" value="ECO:0007669"/>
    <property type="project" value="InterPro"/>
</dbReference>
<evidence type="ECO:0000256" key="4">
    <source>
        <dbReference type="ARBA" id="ARBA00022840"/>
    </source>
</evidence>
<dbReference type="AlphaFoldDB" id="B6W7G6"/>
<dbReference type="InterPro" id="IPR013815">
    <property type="entry name" value="ATP_grasp_subdomain_1"/>
</dbReference>
<dbReference type="Gene3D" id="3.30.1490.20">
    <property type="entry name" value="ATP-grasp fold, A domain"/>
    <property type="match status" value="1"/>
</dbReference>
<dbReference type="PANTHER" id="PTHR43585">
    <property type="entry name" value="FUMIPYRROLE BIOSYNTHESIS PROTEIN C"/>
    <property type="match status" value="1"/>
</dbReference>
<keyword evidence="3 5" id="KW-0547">Nucleotide-binding</keyword>
<dbReference type="GO" id="GO:0005524">
    <property type="term" value="F:ATP binding"/>
    <property type="evidence" value="ECO:0007669"/>
    <property type="project" value="UniProtKB-UniRule"/>
</dbReference>
<organism evidence="7 8">
    <name type="scientific">Anaerococcus hydrogenalis DSM 7454</name>
    <dbReference type="NCBI Taxonomy" id="561177"/>
    <lineage>
        <taxon>Bacteria</taxon>
        <taxon>Bacillati</taxon>
        <taxon>Bacillota</taxon>
        <taxon>Tissierellia</taxon>
        <taxon>Tissierellales</taxon>
        <taxon>Peptoniphilaceae</taxon>
        <taxon>Anaerococcus</taxon>
    </lineage>
</organism>
<reference evidence="7 8" key="1">
    <citation type="submission" date="2008-09" db="EMBL/GenBank/DDBJ databases">
        <authorList>
            <person name="Fulton L."/>
            <person name="Clifton S."/>
            <person name="Fulton B."/>
            <person name="Xu J."/>
            <person name="Minx P."/>
            <person name="Pepin K.H."/>
            <person name="Johnson M."/>
            <person name="Thiruvilangam P."/>
            <person name="Bhonagiri V."/>
            <person name="Nash W.E."/>
            <person name="Mardis E.R."/>
            <person name="Wilson R.K."/>
        </authorList>
    </citation>
    <scope>NUCLEOTIDE SEQUENCE [LARGE SCALE GENOMIC DNA]</scope>
    <source>
        <strain evidence="7 8">DSM 7454</strain>
    </source>
</reference>
<evidence type="ECO:0000256" key="3">
    <source>
        <dbReference type="ARBA" id="ARBA00022741"/>
    </source>
</evidence>
<proteinExistence type="predicted"/>
<dbReference type="Gene3D" id="3.40.50.20">
    <property type="match status" value="1"/>
</dbReference>
<name>B6W7G6_9FIRM</name>
<comment type="caution">
    <text evidence="7">The sequence shown here is derived from an EMBL/GenBank/DDBJ whole genome shotgun (WGS) entry which is preliminary data.</text>
</comment>
<evidence type="ECO:0000313" key="8">
    <source>
        <dbReference type="Proteomes" id="UP000005451"/>
    </source>
</evidence>
<dbReference type="eggNOG" id="COG0151">
    <property type="taxonomic scope" value="Bacteria"/>
</dbReference>
<feature type="domain" description="ATP-grasp" evidence="6">
    <location>
        <begin position="111"/>
        <end position="303"/>
    </location>
</feature>